<dbReference type="EMBL" id="FNIV01000008">
    <property type="protein sequence ID" value="SDO60471.1"/>
    <property type="molecule type" value="Genomic_DNA"/>
</dbReference>
<keyword evidence="9" id="KW-1185">Reference proteome</keyword>
<evidence type="ECO:0000313" key="8">
    <source>
        <dbReference type="EMBL" id="SDO60471.1"/>
    </source>
</evidence>
<evidence type="ECO:0000313" key="9">
    <source>
        <dbReference type="Proteomes" id="UP000199075"/>
    </source>
</evidence>
<dbReference type="SUPFAM" id="SSF54001">
    <property type="entry name" value="Cysteine proteinases"/>
    <property type="match status" value="1"/>
</dbReference>
<feature type="signal peptide" evidence="6">
    <location>
        <begin position="1"/>
        <end position="20"/>
    </location>
</feature>
<name>A0A1H0KXH1_9GAMM</name>
<dbReference type="Proteomes" id="UP000199075">
    <property type="component" value="Unassembled WGS sequence"/>
</dbReference>
<dbReference type="Pfam" id="PF00877">
    <property type="entry name" value="NLPC_P60"/>
    <property type="match status" value="1"/>
</dbReference>
<sequence length="209" mass="23085">MVVTDASRALLVVVSLLVLAGCASTPREQASRDADAPYFARQLPGLPGGWDPMMSPVDNPILEARRLDNPPPALVRQALLAQHERWAGTPYRLGGSGFGGVDCSALVQNVFAETFRVTLPRTTGEQVRQGRVVERDELAPGDLVFFRPPGIYDHVGIYLGEGRFLHASSSRGVMISELDNHYWRRHFWQARRTLEPTRLAQRLLASGDA</sequence>
<dbReference type="InterPro" id="IPR052062">
    <property type="entry name" value="Murein_DD/LD_carboxypeptidase"/>
</dbReference>
<dbReference type="PANTHER" id="PTHR47360">
    <property type="entry name" value="MUREIN DD-ENDOPEPTIDASE MEPS/MUREIN LD-CARBOXYPEPTIDASE"/>
    <property type="match status" value="1"/>
</dbReference>
<accession>A0A1H0KXH1</accession>
<evidence type="ECO:0000256" key="1">
    <source>
        <dbReference type="ARBA" id="ARBA00007074"/>
    </source>
</evidence>
<feature type="chain" id="PRO_5011742007" evidence="6">
    <location>
        <begin position="21"/>
        <end position="209"/>
    </location>
</feature>
<evidence type="ECO:0000256" key="5">
    <source>
        <dbReference type="ARBA" id="ARBA00022807"/>
    </source>
</evidence>
<dbReference type="GO" id="GO:0008234">
    <property type="term" value="F:cysteine-type peptidase activity"/>
    <property type="evidence" value="ECO:0007669"/>
    <property type="project" value="UniProtKB-KW"/>
</dbReference>
<feature type="domain" description="NlpC/P60" evidence="7">
    <location>
        <begin position="73"/>
        <end position="194"/>
    </location>
</feature>
<evidence type="ECO:0000256" key="4">
    <source>
        <dbReference type="ARBA" id="ARBA00022801"/>
    </source>
</evidence>
<gene>
    <name evidence="8" type="ORF">SAMN04487957_108140</name>
</gene>
<dbReference type="GO" id="GO:0006508">
    <property type="term" value="P:proteolysis"/>
    <property type="evidence" value="ECO:0007669"/>
    <property type="project" value="UniProtKB-KW"/>
</dbReference>
<dbReference type="STRING" id="419597.SAMN04487957_108140"/>
<organism evidence="8 9">
    <name type="scientific">Halomonas shengliensis</name>
    <dbReference type="NCBI Taxonomy" id="419597"/>
    <lineage>
        <taxon>Bacteria</taxon>
        <taxon>Pseudomonadati</taxon>
        <taxon>Pseudomonadota</taxon>
        <taxon>Gammaproteobacteria</taxon>
        <taxon>Oceanospirillales</taxon>
        <taxon>Halomonadaceae</taxon>
        <taxon>Halomonas</taxon>
    </lineage>
</organism>
<dbReference type="PROSITE" id="PS51935">
    <property type="entry name" value="NLPC_P60"/>
    <property type="match status" value="1"/>
</dbReference>
<proteinExistence type="inferred from homology"/>
<dbReference type="InterPro" id="IPR000064">
    <property type="entry name" value="NLP_P60_dom"/>
</dbReference>
<dbReference type="RefSeq" id="WP_176760288.1">
    <property type="nucleotide sequence ID" value="NZ_FNIV01000008.1"/>
</dbReference>
<evidence type="ECO:0000259" key="7">
    <source>
        <dbReference type="PROSITE" id="PS51935"/>
    </source>
</evidence>
<dbReference type="Gene3D" id="3.90.1720.10">
    <property type="entry name" value="endopeptidase domain like (from Nostoc punctiforme)"/>
    <property type="match status" value="1"/>
</dbReference>
<keyword evidence="2" id="KW-0645">Protease</keyword>
<dbReference type="InterPro" id="IPR038765">
    <property type="entry name" value="Papain-like_cys_pep_sf"/>
</dbReference>
<evidence type="ECO:0000256" key="6">
    <source>
        <dbReference type="SAM" id="SignalP"/>
    </source>
</evidence>
<comment type="similarity">
    <text evidence="1">Belongs to the peptidase C40 family.</text>
</comment>
<keyword evidence="5" id="KW-0788">Thiol protease</keyword>
<reference evidence="9" key="1">
    <citation type="submission" date="2016-10" db="EMBL/GenBank/DDBJ databases">
        <authorList>
            <person name="Varghese N."/>
            <person name="Submissions S."/>
        </authorList>
    </citation>
    <scope>NUCLEOTIDE SEQUENCE [LARGE SCALE GENOMIC DNA]</scope>
    <source>
        <strain evidence="9">CGMCC 1.6444</strain>
    </source>
</reference>
<keyword evidence="3 6" id="KW-0732">Signal</keyword>
<evidence type="ECO:0000256" key="2">
    <source>
        <dbReference type="ARBA" id="ARBA00022670"/>
    </source>
</evidence>
<dbReference type="PANTHER" id="PTHR47360:SF1">
    <property type="entry name" value="ENDOPEPTIDASE NLPC-RELATED"/>
    <property type="match status" value="1"/>
</dbReference>
<evidence type="ECO:0000256" key="3">
    <source>
        <dbReference type="ARBA" id="ARBA00022729"/>
    </source>
</evidence>
<keyword evidence="4 8" id="KW-0378">Hydrolase</keyword>
<protein>
    <submittedName>
        <fullName evidence="8">Cell wall-associated hydrolase, NlpC family</fullName>
    </submittedName>
</protein>
<dbReference type="AlphaFoldDB" id="A0A1H0KXH1"/>